<dbReference type="EC" id="3.6.1.56" evidence="13"/>
<comment type="function">
    <text evidence="23">Oxidized purine nucleoside triphosphate hydrolase which is a prominent sanitizer of the oxidized nucleotide pool. Catalyzes the hydrolysis of 2-oxo-dATP (2-hydroxy-dATP) into 2-oxo-dAMP. Also has a significant hydrolase activity toward 2-oxo-ATP, 8-oxo-dGTP and 8-oxo-dATP. Through the hydrolysis of oxidized purine nucleoside triphosphates, prevents their incorporation into DNA and the subsequent transversions A:T to C:G and G:C to T:A. Also catalyzes the hydrolysis of methylated purine nucleoside triphosphate preventing their integration into DNA. Through this antimutagenic activity protects cells from oxidative stress.</text>
</comment>
<keyword evidence="7" id="KW-0460">Magnesium</keyword>
<dbReference type="CDD" id="cd03427">
    <property type="entry name" value="NUDIX_MTH1_Nudt1"/>
    <property type="match status" value="1"/>
</dbReference>
<dbReference type="GO" id="GO:0005737">
    <property type="term" value="C:cytoplasm"/>
    <property type="evidence" value="ECO:0007669"/>
    <property type="project" value="TreeGrafter"/>
</dbReference>
<evidence type="ECO:0000256" key="14">
    <source>
        <dbReference type="ARBA" id="ARBA00026218"/>
    </source>
</evidence>
<evidence type="ECO:0000256" key="6">
    <source>
        <dbReference type="ARBA" id="ARBA00022801"/>
    </source>
</evidence>
<dbReference type="InParanoid" id="A0A165DCK6"/>
<comment type="catalytic activity">
    <reaction evidence="11">
        <text>8-oxo-dGTP + H2O = 8-oxo-dGMP + diphosphate + H(+)</text>
        <dbReference type="Rhea" id="RHEA:31575"/>
        <dbReference type="ChEBI" id="CHEBI:15377"/>
        <dbReference type="ChEBI" id="CHEBI:15378"/>
        <dbReference type="ChEBI" id="CHEBI:33019"/>
        <dbReference type="ChEBI" id="CHEBI:63224"/>
        <dbReference type="ChEBI" id="CHEBI:77896"/>
    </reaction>
    <physiologicalReaction direction="left-to-right" evidence="11">
        <dbReference type="Rhea" id="RHEA:31576"/>
    </physiologicalReaction>
</comment>
<evidence type="ECO:0000256" key="20">
    <source>
        <dbReference type="ARBA" id="ARBA00048002"/>
    </source>
</evidence>
<comment type="subcellular location">
    <subcellularLocation>
        <location evidence="2">Nucleus</location>
    </subcellularLocation>
</comment>
<evidence type="ECO:0000256" key="12">
    <source>
        <dbReference type="ARBA" id="ARBA00024596"/>
    </source>
</evidence>
<comment type="catalytic activity">
    <reaction evidence="10">
        <text>2-oxo-dATP + H2O = 2-oxo-dAMP + diphosphate + H(+)</text>
        <dbReference type="Rhea" id="RHEA:31583"/>
        <dbReference type="ChEBI" id="CHEBI:15377"/>
        <dbReference type="ChEBI" id="CHEBI:15378"/>
        <dbReference type="ChEBI" id="CHEBI:33019"/>
        <dbReference type="ChEBI" id="CHEBI:63212"/>
        <dbReference type="ChEBI" id="CHEBI:77897"/>
        <dbReference type="EC" id="3.6.1.56"/>
    </reaction>
    <physiologicalReaction direction="left-to-right" evidence="10">
        <dbReference type="Rhea" id="RHEA:31584"/>
    </physiologicalReaction>
</comment>
<comment type="catalytic activity">
    <reaction evidence="22">
        <text>N(6)-methyl-dATP + H2O = N(6)-methyl-dAMP + diphosphate + H(+)</text>
        <dbReference type="Rhea" id="RHEA:67604"/>
        <dbReference type="ChEBI" id="CHEBI:15377"/>
        <dbReference type="ChEBI" id="CHEBI:15378"/>
        <dbReference type="ChEBI" id="CHEBI:33019"/>
        <dbReference type="ChEBI" id="CHEBI:169976"/>
        <dbReference type="ChEBI" id="CHEBI:172872"/>
    </reaction>
    <physiologicalReaction direction="left-to-right" evidence="22">
        <dbReference type="Rhea" id="RHEA:67605"/>
    </physiologicalReaction>
</comment>
<evidence type="ECO:0000256" key="13">
    <source>
        <dbReference type="ARBA" id="ARBA00026103"/>
    </source>
</evidence>
<evidence type="ECO:0000313" key="25">
    <source>
        <dbReference type="EMBL" id="KZT52509.1"/>
    </source>
</evidence>
<keyword evidence="8" id="KW-0539">Nucleus</keyword>
<reference evidence="25 26" key="1">
    <citation type="journal article" date="2016" name="Mol. Biol. Evol.">
        <title>Comparative Genomics of Early-Diverging Mushroom-Forming Fungi Provides Insights into the Origins of Lignocellulose Decay Capabilities.</title>
        <authorList>
            <person name="Nagy L.G."/>
            <person name="Riley R."/>
            <person name="Tritt A."/>
            <person name="Adam C."/>
            <person name="Daum C."/>
            <person name="Floudas D."/>
            <person name="Sun H."/>
            <person name="Yadav J.S."/>
            <person name="Pangilinan J."/>
            <person name="Larsson K.H."/>
            <person name="Matsuura K."/>
            <person name="Barry K."/>
            <person name="Labutti K."/>
            <person name="Kuo R."/>
            <person name="Ohm R.A."/>
            <person name="Bhattacharya S.S."/>
            <person name="Shirouzu T."/>
            <person name="Yoshinaga Y."/>
            <person name="Martin F.M."/>
            <person name="Grigoriev I.V."/>
            <person name="Hibbett D.S."/>
        </authorList>
    </citation>
    <scope>NUCLEOTIDE SEQUENCE [LARGE SCALE GENOMIC DNA]</scope>
    <source>
        <strain evidence="25 26">HHB12733</strain>
    </source>
</reference>
<dbReference type="PANTHER" id="PTHR43758">
    <property type="entry name" value="7,8-DIHYDRO-8-OXOGUANINE TRIPHOSPHATASE"/>
    <property type="match status" value="1"/>
</dbReference>
<evidence type="ECO:0000256" key="21">
    <source>
        <dbReference type="ARBA" id="ARBA00048894"/>
    </source>
</evidence>
<dbReference type="GO" id="GO:0042262">
    <property type="term" value="P:DNA protection"/>
    <property type="evidence" value="ECO:0007669"/>
    <property type="project" value="InterPro"/>
</dbReference>
<dbReference type="AlphaFoldDB" id="A0A165DCK6"/>
<gene>
    <name evidence="25" type="ORF">CALCODRAFT_502226</name>
</gene>
<keyword evidence="5" id="KW-0479">Metal-binding</keyword>
<comment type="cofactor">
    <cofactor evidence="1">
        <name>Mg(2+)</name>
        <dbReference type="ChEBI" id="CHEBI:18420"/>
    </cofactor>
</comment>
<comment type="subunit">
    <text evidence="4">Monomer.</text>
</comment>
<comment type="similarity">
    <text evidence="3">Belongs to the Nudix hydrolase family.</text>
</comment>
<dbReference type="Pfam" id="PF00293">
    <property type="entry name" value="NUDIX"/>
    <property type="match status" value="1"/>
</dbReference>
<keyword evidence="6" id="KW-0378">Hydrolase</keyword>
<evidence type="ECO:0000256" key="23">
    <source>
        <dbReference type="ARBA" id="ARBA00053094"/>
    </source>
</evidence>
<dbReference type="GO" id="GO:0008413">
    <property type="term" value="F:8-oxo-7,8-dihydroguanosine triphosphate pyrophosphatase activity"/>
    <property type="evidence" value="ECO:0007669"/>
    <property type="project" value="InterPro"/>
</dbReference>
<dbReference type="OrthoDB" id="447842at2759"/>
<dbReference type="PRINTS" id="PR01403">
    <property type="entry name" value="8OXTPHPHTASE"/>
</dbReference>
<evidence type="ECO:0000256" key="11">
    <source>
        <dbReference type="ARBA" id="ARBA00024486"/>
    </source>
</evidence>
<comment type="catalytic activity">
    <reaction evidence="20">
        <text>N(6)-methyl-ATP + H2O = N(6)-methyl-AMP + diphosphate + H(+)</text>
        <dbReference type="Rhea" id="RHEA:67608"/>
        <dbReference type="ChEBI" id="CHEBI:15377"/>
        <dbReference type="ChEBI" id="CHEBI:15378"/>
        <dbReference type="ChEBI" id="CHEBI:33019"/>
        <dbReference type="ChEBI" id="CHEBI:144842"/>
        <dbReference type="ChEBI" id="CHEBI:172873"/>
    </reaction>
    <physiologicalReaction direction="left-to-right" evidence="20">
        <dbReference type="Rhea" id="RHEA:67609"/>
    </physiologicalReaction>
</comment>
<dbReference type="GO" id="GO:0008828">
    <property type="term" value="F:dATP diphosphatase activity"/>
    <property type="evidence" value="ECO:0007669"/>
    <property type="project" value="UniProtKB-EC"/>
</dbReference>
<comment type="catalytic activity">
    <reaction evidence="21">
        <text>O(6)-methyl-dGTP + H2O = O(6)-methyl-dGMP + diphosphate + H(+)</text>
        <dbReference type="Rhea" id="RHEA:67600"/>
        <dbReference type="ChEBI" id="CHEBI:15377"/>
        <dbReference type="ChEBI" id="CHEBI:15378"/>
        <dbReference type="ChEBI" id="CHEBI:33019"/>
        <dbReference type="ChEBI" id="CHEBI:169974"/>
        <dbReference type="ChEBI" id="CHEBI:169975"/>
    </reaction>
    <physiologicalReaction direction="left-to-right" evidence="21">
        <dbReference type="Rhea" id="RHEA:67601"/>
    </physiologicalReaction>
</comment>
<evidence type="ECO:0000256" key="22">
    <source>
        <dbReference type="ARBA" id="ARBA00049032"/>
    </source>
</evidence>
<dbReference type="STRING" id="1353952.A0A165DCK6"/>
<dbReference type="InterPro" id="IPR015797">
    <property type="entry name" value="NUDIX_hydrolase-like_dom_sf"/>
</dbReference>
<evidence type="ECO:0000256" key="3">
    <source>
        <dbReference type="ARBA" id="ARBA00005582"/>
    </source>
</evidence>
<evidence type="ECO:0000256" key="8">
    <source>
        <dbReference type="ARBA" id="ARBA00023242"/>
    </source>
</evidence>
<dbReference type="InterPro" id="IPR000086">
    <property type="entry name" value="NUDIX_hydrolase_dom"/>
</dbReference>
<evidence type="ECO:0000256" key="10">
    <source>
        <dbReference type="ARBA" id="ARBA00024459"/>
    </source>
</evidence>
<dbReference type="PANTHER" id="PTHR43758:SF2">
    <property type="entry name" value="OXIDIZED PURINE NUCLEOSIDE TRIPHOSPHATE HYDROLASE"/>
    <property type="match status" value="1"/>
</dbReference>
<dbReference type="GO" id="GO:0005634">
    <property type="term" value="C:nucleus"/>
    <property type="evidence" value="ECO:0007669"/>
    <property type="project" value="UniProtKB-SubCell"/>
</dbReference>
<dbReference type="PROSITE" id="PS00893">
    <property type="entry name" value="NUDIX_BOX"/>
    <property type="match status" value="1"/>
</dbReference>
<dbReference type="GO" id="GO:0046872">
    <property type="term" value="F:metal ion binding"/>
    <property type="evidence" value="ECO:0007669"/>
    <property type="project" value="UniProtKB-KW"/>
</dbReference>
<evidence type="ECO:0000256" key="19">
    <source>
        <dbReference type="ARBA" id="ARBA00032071"/>
    </source>
</evidence>
<dbReference type="Gene3D" id="3.90.79.10">
    <property type="entry name" value="Nucleoside Triphosphate Pyrophosphohydrolase"/>
    <property type="match status" value="1"/>
</dbReference>
<evidence type="ECO:0000256" key="17">
    <source>
        <dbReference type="ARBA" id="ARBA00030682"/>
    </source>
</evidence>
<sequence>MDQFASLLPSGSIGPVHTNGPSDSLHLSWLPTSTLKQYTLVFPVTEDGKICLGMKKRGFGAGRYNGFGGKVEPGETVFEAAKRELHEEANIVATKMPHCGRIRFAFEDSPVLMDVFVYRVEAWEGDPSETEEMLPAWHTSLPPSDPSMPQLPQIPFDDMWPDDDLWFPLFLAKKSFVGRVDFNKPPVAPEGSEGKMEDGSMRRWWFAEAPVELMQSS</sequence>
<dbReference type="InterPro" id="IPR020084">
    <property type="entry name" value="NUDIX_hydrolase_CS"/>
</dbReference>
<evidence type="ECO:0000256" key="2">
    <source>
        <dbReference type="ARBA" id="ARBA00004123"/>
    </source>
</evidence>
<dbReference type="PROSITE" id="PS51462">
    <property type="entry name" value="NUDIX"/>
    <property type="match status" value="1"/>
</dbReference>
<organism evidence="25 26">
    <name type="scientific">Calocera cornea HHB12733</name>
    <dbReference type="NCBI Taxonomy" id="1353952"/>
    <lineage>
        <taxon>Eukaryota</taxon>
        <taxon>Fungi</taxon>
        <taxon>Dikarya</taxon>
        <taxon>Basidiomycota</taxon>
        <taxon>Agaricomycotina</taxon>
        <taxon>Dacrymycetes</taxon>
        <taxon>Dacrymycetales</taxon>
        <taxon>Dacrymycetaceae</taxon>
        <taxon>Calocera</taxon>
    </lineage>
</organism>
<dbReference type="InterPro" id="IPR003563">
    <property type="entry name" value="8ODP"/>
</dbReference>
<proteinExistence type="inferred from homology"/>
<evidence type="ECO:0000256" key="1">
    <source>
        <dbReference type="ARBA" id="ARBA00001946"/>
    </source>
</evidence>
<evidence type="ECO:0000256" key="7">
    <source>
        <dbReference type="ARBA" id="ARBA00022842"/>
    </source>
</evidence>
<evidence type="ECO:0000256" key="16">
    <source>
        <dbReference type="ARBA" id="ARBA00030634"/>
    </source>
</evidence>
<dbReference type="Proteomes" id="UP000076842">
    <property type="component" value="Unassembled WGS sequence"/>
</dbReference>
<keyword evidence="26" id="KW-1185">Reference proteome</keyword>
<evidence type="ECO:0000256" key="9">
    <source>
        <dbReference type="ARBA" id="ARBA00024448"/>
    </source>
</evidence>
<comment type="catalytic activity">
    <reaction evidence="12">
        <text>2-oxo-ATP + H2O = 2-oxo-AMP + diphosphate + H(+)</text>
        <dbReference type="Rhea" id="RHEA:67392"/>
        <dbReference type="ChEBI" id="CHEBI:15377"/>
        <dbReference type="ChEBI" id="CHEBI:15378"/>
        <dbReference type="ChEBI" id="CHEBI:33019"/>
        <dbReference type="ChEBI" id="CHEBI:71395"/>
        <dbReference type="ChEBI" id="CHEBI:172878"/>
    </reaction>
    <physiologicalReaction direction="left-to-right" evidence="12">
        <dbReference type="Rhea" id="RHEA:67393"/>
    </physiologicalReaction>
</comment>
<accession>A0A165DCK6</accession>
<evidence type="ECO:0000256" key="18">
    <source>
        <dbReference type="ARBA" id="ARBA00031927"/>
    </source>
</evidence>
<evidence type="ECO:0000256" key="5">
    <source>
        <dbReference type="ARBA" id="ARBA00022723"/>
    </source>
</evidence>
<protein>
    <recommendedName>
        <fullName evidence="14">Oxidized purine nucleoside triphosphate hydrolase</fullName>
        <ecNumber evidence="13">3.6.1.56</ecNumber>
    </recommendedName>
    <alternativeName>
        <fullName evidence="18">2-hydroxy-dATP diphosphatase</fullName>
    </alternativeName>
    <alternativeName>
        <fullName evidence="17">7,8-dihydro-8-oxoguanine triphosphatase</fullName>
    </alternativeName>
    <alternativeName>
        <fullName evidence="16">8-oxo-dGTPase</fullName>
    </alternativeName>
    <alternativeName>
        <fullName evidence="19">Methylated purine nucleoside triphosphate hydrolase</fullName>
    </alternativeName>
    <alternativeName>
        <fullName evidence="15">Nucleoside diphosphate-linked moiety X motif 1</fullName>
    </alternativeName>
</protein>
<evidence type="ECO:0000256" key="15">
    <source>
        <dbReference type="ARBA" id="ARBA00029673"/>
    </source>
</evidence>
<evidence type="ECO:0000259" key="24">
    <source>
        <dbReference type="PROSITE" id="PS51462"/>
    </source>
</evidence>
<dbReference type="EMBL" id="KV424064">
    <property type="protein sequence ID" value="KZT52509.1"/>
    <property type="molecule type" value="Genomic_DNA"/>
</dbReference>
<feature type="domain" description="Nudix hydrolase" evidence="24">
    <location>
        <begin position="34"/>
        <end position="193"/>
    </location>
</feature>
<name>A0A165DCK6_9BASI</name>
<comment type="catalytic activity">
    <reaction evidence="9">
        <text>8-oxo-dATP + H2O = 8-oxo-dAMP + diphosphate + H(+)</text>
        <dbReference type="Rhea" id="RHEA:65396"/>
        <dbReference type="ChEBI" id="CHEBI:15377"/>
        <dbReference type="ChEBI" id="CHEBI:15378"/>
        <dbReference type="ChEBI" id="CHEBI:33019"/>
        <dbReference type="ChEBI" id="CHEBI:71361"/>
        <dbReference type="ChEBI" id="CHEBI:172871"/>
    </reaction>
    <physiologicalReaction direction="left-to-right" evidence="9">
        <dbReference type="Rhea" id="RHEA:65397"/>
    </physiologicalReaction>
</comment>
<evidence type="ECO:0000313" key="26">
    <source>
        <dbReference type="Proteomes" id="UP000076842"/>
    </source>
</evidence>
<dbReference type="SUPFAM" id="SSF55811">
    <property type="entry name" value="Nudix"/>
    <property type="match status" value="1"/>
</dbReference>
<evidence type="ECO:0000256" key="4">
    <source>
        <dbReference type="ARBA" id="ARBA00011245"/>
    </source>
</evidence>